<reference evidence="6 7" key="1">
    <citation type="submission" date="2023-07" db="EMBL/GenBank/DDBJ databases">
        <title>Genomic Encyclopedia of Type Strains, Phase IV (KMG-IV): sequencing the most valuable type-strain genomes for metagenomic binning, comparative biology and taxonomic classification.</title>
        <authorList>
            <person name="Goeker M."/>
        </authorList>
    </citation>
    <scope>NUCLEOTIDE SEQUENCE [LARGE SCALE GENOMIC DNA]</scope>
    <source>
        <strain evidence="6 7">DSM 15049</strain>
    </source>
</reference>
<evidence type="ECO:0000313" key="7">
    <source>
        <dbReference type="Proteomes" id="UP001232584"/>
    </source>
</evidence>
<evidence type="ECO:0000256" key="2">
    <source>
        <dbReference type="ARBA" id="ARBA00022771"/>
    </source>
</evidence>
<evidence type="ECO:0000256" key="4">
    <source>
        <dbReference type="PROSITE-ProRule" id="PRU00510"/>
    </source>
</evidence>
<dbReference type="InterPro" id="IPR000962">
    <property type="entry name" value="Znf_DskA_TraR"/>
</dbReference>
<dbReference type="EMBL" id="JAUSWG010000001">
    <property type="protein sequence ID" value="MDQ0554991.1"/>
    <property type="molecule type" value="Genomic_DNA"/>
</dbReference>
<organism evidence="6 7">
    <name type="scientific">Paraclostridium ghonii</name>
    <dbReference type="NCBI Taxonomy" id="29358"/>
    <lineage>
        <taxon>Bacteria</taxon>
        <taxon>Bacillati</taxon>
        <taxon>Bacillota</taxon>
        <taxon>Clostridia</taxon>
        <taxon>Peptostreptococcales</taxon>
        <taxon>Peptostreptococcaceae</taxon>
        <taxon>Paraclostridium</taxon>
    </lineage>
</organism>
<dbReference type="InterPro" id="IPR037187">
    <property type="entry name" value="DnaK_N"/>
</dbReference>
<dbReference type="PROSITE" id="PS51128">
    <property type="entry name" value="ZF_DKSA_2"/>
    <property type="match status" value="1"/>
</dbReference>
<dbReference type="Proteomes" id="UP001232584">
    <property type="component" value="Unassembled WGS sequence"/>
</dbReference>
<dbReference type="PANTHER" id="PTHR33823:SF4">
    <property type="entry name" value="GENERAL STRESS PROTEIN 16O"/>
    <property type="match status" value="1"/>
</dbReference>
<evidence type="ECO:0000256" key="3">
    <source>
        <dbReference type="ARBA" id="ARBA00022833"/>
    </source>
</evidence>
<dbReference type="InterPro" id="IPR020458">
    <property type="entry name" value="Znf_DskA_TraR_CS"/>
</dbReference>
<protein>
    <submittedName>
        <fullName evidence="6">RNA polymerase-binding transcription factor DksA</fullName>
    </submittedName>
</protein>
<dbReference type="RefSeq" id="WP_307501268.1">
    <property type="nucleotide sequence ID" value="NZ_BAAACE010000026.1"/>
</dbReference>
<dbReference type="Pfam" id="PF01258">
    <property type="entry name" value="zf-dskA_traR"/>
    <property type="match status" value="1"/>
</dbReference>
<feature type="domain" description="Zinc finger DksA/TraR C4-type" evidence="5">
    <location>
        <begin position="90"/>
        <end position="125"/>
    </location>
</feature>
<keyword evidence="7" id="KW-1185">Reference proteome</keyword>
<dbReference type="SUPFAM" id="SSF57716">
    <property type="entry name" value="Glucocorticoid receptor-like (DNA-binding domain)"/>
    <property type="match status" value="1"/>
</dbReference>
<name>A0ABU0MWV7_9FIRM</name>
<dbReference type="PANTHER" id="PTHR33823">
    <property type="entry name" value="RNA POLYMERASE-BINDING TRANSCRIPTION FACTOR DKSA-RELATED"/>
    <property type="match status" value="1"/>
</dbReference>
<keyword evidence="2" id="KW-0863">Zinc-finger</keyword>
<accession>A0ABU0MWV7</accession>
<feature type="zinc finger region" description="dksA C4-type" evidence="4">
    <location>
        <begin position="95"/>
        <end position="119"/>
    </location>
</feature>
<dbReference type="PROSITE" id="PS01102">
    <property type="entry name" value="ZF_DKSA_1"/>
    <property type="match status" value="1"/>
</dbReference>
<gene>
    <name evidence="6" type="ORF">QOZ92_000101</name>
</gene>
<evidence type="ECO:0000256" key="1">
    <source>
        <dbReference type="ARBA" id="ARBA00022723"/>
    </source>
</evidence>
<sequence>MNNEKYEKILKKEKNNITKLVYEMEDNTVFGNTDKHTSEKYTSGELSSYDNHLADIGSEVYMQEMQNSLTNHEKFKLNEIDNALYKIKNGSYGVCESCKKNIEEDRLDFIPETRLCLTCAKKEERPVNNIESVSIKDNFSGPNLYTREVKELVDMNRDMKHDD</sequence>
<evidence type="ECO:0000259" key="5">
    <source>
        <dbReference type="Pfam" id="PF01258"/>
    </source>
</evidence>
<keyword evidence="3" id="KW-0862">Zinc</keyword>
<dbReference type="SUPFAM" id="SSF109635">
    <property type="entry name" value="DnaK suppressor protein DksA, alpha-hairpin domain"/>
    <property type="match status" value="1"/>
</dbReference>
<evidence type="ECO:0000313" key="6">
    <source>
        <dbReference type="EMBL" id="MDQ0554991.1"/>
    </source>
</evidence>
<proteinExistence type="predicted"/>
<comment type="caution">
    <text evidence="6">The sequence shown here is derived from an EMBL/GenBank/DDBJ whole genome shotgun (WGS) entry which is preliminary data.</text>
</comment>
<keyword evidence="1" id="KW-0479">Metal-binding</keyword>
<dbReference type="Gene3D" id="1.20.120.910">
    <property type="entry name" value="DksA, coiled-coil domain"/>
    <property type="match status" value="1"/>
</dbReference>